<accession>A0A6P3FNR2</accession>
<dbReference type="InterPro" id="IPR009069">
    <property type="entry name" value="Cys_alpha_HP_mot_SF"/>
</dbReference>
<dbReference type="InterPro" id="IPR051040">
    <property type="entry name" value="COX23"/>
</dbReference>
<gene>
    <name evidence="7" type="primary">LOC101586982</name>
</gene>
<dbReference type="AlphaFoldDB" id="A0A6P3FNR2"/>
<evidence type="ECO:0000256" key="2">
    <source>
        <dbReference type="ARBA" id="ARBA00023128"/>
    </source>
</evidence>
<dbReference type="GO" id="GO:0005758">
    <property type="term" value="C:mitochondrial intermembrane space"/>
    <property type="evidence" value="ECO:0007669"/>
    <property type="project" value="UniProtKB-SubCell"/>
</dbReference>
<dbReference type="PANTHER" id="PTHR46811:SF1">
    <property type="entry name" value="COILED-COIL-HELIX-COILED-COIL-HELIX DOMAIN-CONTAINING PROTEIN 7"/>
    <property type="match status" value="1"/>
</dbReference>
<name>A0A6P3FNR2_OCTDE</name>
<sequence length="97" mass="11187">MLKTKTGPRRLRSPLVTKQLRDPDINLCLSQFDTSTRCMDENNYNRETCSSCLLKYNNFQRFRNSILVKRTQNGVKPIMPTAAERAEILGAMGKMPY</sequence>
<dbReference type="GeneID" id="101586982"/>
<keyword evidence="2" id="KW-0496">Mitochondrion</keyword>
<organism evidence="6 7">
    <name type="scientific">Octodon degus</name>
    <name type="common">Degu</name>
    <name type="synonym">Sciurus degus</name>
    <dbReference type="NCBI Taxonomy" id="10160"/>
    <lineage>
        <taxon>Eukaryota</taxon>
        <taxon>Metazoa</taxon>
        <taxon>Chordata</taxon>
        <taxon>Craniata</taxon>
        <taxon>Vertebrata</taxon>
        <taxon>Euteleostomi</taxon>
        <taxon>Mammalia</taxon>
        <taxon>Eutheria</taxon>
        <taxon>Euarchontoglires</taxon>
        <taxon>Glires</taxon>
        <taxon>Rodentia</taxon>
        <taxon>Hystricomorpha</taxon>
        <taxon>Octodontidae</taxon>
        <taxon>Octodon</taxon>
    </lineage>
</organism>
<evidence type="ECO:0000256" key="4">
    <source>
        <dbReference type="ARBA" id="ARBA00038205"/>
    </source>
</evidence>
<evidence type="ECO:0000256" key="1">
    <source>
        <dbReference type="ARBA" id="ARBA00004569"/>
    </source>
</evidence>
<keyword evidence="3" id="KW-1015">Disulfide bond</keyword>
<dbReference type="Proteomes" id="UP000515203">
    <property type="component" value="Unplaced"/>
</dbReference>
<dbReference type="OrthoDB" id="9971592at2759"/>
<evidence type="ECO:0000313" key="7">
    <source>
        <dbReference type="RefSeq" id="XP_004641916.1"/>
    </source>
</evidence>
<evidence type="ECO:0000256" key="5">
    <source>
        <dbReference type="ARBA" id="ARBA00039509"/>
    </source>
</evidence>
<evidence type="ECO:0000256" key="3">
    <source>
        <dbReference type="ARBA" id="ARBA00023157"/>
    </source>
</evidence>
<protein>
    <recommendedName>
        <fullName evidence="5">Coiled-coil-helix-coiled-coil-helix domain-containing protein 7</fullName>
    </recommendedName>
</protein>
<proteinExistence type="inferred from homology"/>
<dbReference type="RefSeq" id="XP_004641916.1">
    <property type="nucleotide sequence ID" value="XM_004641859.1"/>
</dbReference>
<reference evidence="7" key="1">
    <citation type="submission" date="2025-08" db="UniProtKB">
        <authorList>
            <consortium name="RefSeq"/>
        </authorList>
    </citation>
    <scope>IDENTIFICATION</scope>
</reference>
<comment type="similarity">
    <text evidence="4">Belongs to the CHCHD7 family.</text>
</comment>
<dbReference type="SUPFAM" id="SSF47072">
    <property type="entry name" value="Cysteine alpha-hairpin motif"/>
    <property type="match status" value="1"/>
</dbReference>
<dbReference type="PANTHER" id="PTHR46811">
    <property type="entry name" value="COILED-COIL-HELIX-COILED-COIL-HELIX DOMAIN-CONTAINING PROTEIN 7"/>
    <property type="match status" value="1"/>
</dbReference>
<comment type="subcellular location">
    <subcellularLocation>
        <location evidence="1">Mitochondrion intermembrane space</location>
    </subcellularLocation>
</comment>
<dbReference type="InParanoid" id="A0A6P3FNR2"/>
<dbReference type="GO" id="GO:0033108">
    <property type="term" value="P:mitochondrial respiratory chain complex assembly"/>
    <property type="evidence" value="ECO:0007669"/>
    <property type="project" value="TreeGrafter"/>
</dbReference>
<keyword evidence="6" id="KW-1185">Reference proteome</keyword>
<evidence type="ECO:0000313" key="6">
    <source>
        <dbReference type="Proteomes" id="UP000515203"/>
    </source>
</evidence>